<evidence type="ECO:0000256" key="4">
    <source>
        <dbReference type="SAM" id="MobiDB-lite"/>
    </source>
</evidence>
<feature type="compositionally biased region" description="Low complexity" evidence="4">
    <location>
        <begin position="54"/>
        <end position="80"/>
    </location>
</feature>
<keyword evidence="2 3" id="KW-0802">TPR repeat</keyword>
<dbReference type="Gene3D" id="3.40.30.10">
    <property type="entry name" value="Glutaredoxin"/>
    <property type="match status" value="1"/>
</dbReference>
<keyword evidence="6" id="KW-1185">Reference proteome</keyword>
<accession>A0A6J0JLL2</accession>
<proteinExistence type="predicted"/>
<dbReference type="AlphaFoldDB" id="A0A6J0JLL2"/>
<evidence type="ECO:0000313" key="7">
    <source>
        <dbReference type="RefSeq" id="XP_018436536.2"/>
    </source>
</evidence>
<dbReference type="RefSeq" id="XP_018436537.2">
    <property type="nucleotide sequence ID" value="XM_018581035.2"/>
</dbReference>
<dbReference type="GO" id="GO:0005737">
    <property type="term" value="C:cytoplasm"/>
    <property type="evidence" value="ECO:0007669"/>
    <property type="project" value="TreeGrafter"/>
</dbReference>
<dbReference type="Pfam" id="PF13432">
    <property type="entry name" value="TPR_16"/>
    <property type="match status" value="1"/>
</dbReference>
<dbReference type="PANTHER" id="PTHR46050">
    <property type="entry name" value="TPR REPEAT-CONTAINING THIOREDOXIN"/>
    <property type="match status" value="1"/>
</dbReference>
<dbReference type="SUPFAM" id="SSF48452">
    <property type="entry name" value="TPR-like"/>
    <property type="match status" value="2"/>
</dbReference>
<dbReference type="RefSeq" id="XP_018436536.2">
    <property type="nucleotide sequence ID" value="XM_018581034.2"/>
</dbReference>
<dbReference type="PROSITE" id="PS50293">
    <property type="entry name" value="TPR_REGION"/>
    <property type="match status" value="1"/>
</dbReference>
<gene>
    <name evidence="7 8" type="primary">LOC108808928</name>
</gene>
<evidence type="ECO:0000313" key="6">
    <source>
        <dbReference type="Proteomes" id="UP000504610"/>
    </source>
</evidence>
<feature type="compositionally biased region" description="Basic and acidic residues" evidence="4">
    <location>
        <begin position="16"/>
        <end position="41"/>
    </location>
</feature>
<dbReference type="Pfam" id="PF00515">
    <property type="entry name" value="TPR_1"/>
    <property type="match status" value="1"/>
</dbReference>
<dbReference type="GO" id="GO:0006950">
    <property type="term" value="P:response to stress"/>
    <property type="evidence" value="ECO:0007669"/>
    <property type="project" value="UniProtKB-ARBA"/>
</dbReference>
<dbReference type="Pfam" id="PF00085">
    <property type="entry name" value="Thioredoxin"/>
    <property type="match status" value="1"/>
</dbReference>
<reference evidence="7 8" key="2">
    <citation type="submission" date="2025-04" db="UniProtKB">
        <authorList>
            <consortium name="RefSeq"/>
        </authorList>
    </citation>
    <scope>IDENTIFICATION</scope>
    <source>
        <tissue evidence="7 8">Leaf</tissue>
    </source>
</reference>
<evidence type="ECO:0000256" key="2">
    <source>
        <dbReference type="ARBA" id="ARBA00022803"/>
    </source>
</evidence>
<feature type="region of interest" description="Disordered" evidence="4">
    <location>
        <begin position="191"/>
        <end position="210"/>
    </location>
</feature>
<feature type="domain" description="Thioredoxin" evidence="5">
    <location>
        <begin position="580"/>
        <end position="666"/>
    </location>
</feature>
<organism evidence="6 8">
    <name type="scientific">Raphanus sativus</name>
    <name type="common">Radish</name>
    <name type="synonym">Raphanus raphanistrum var. sativus</name>
    <dbReference type="NCBI Taxonomy" id="3726"/>
    <lineage>
        <taxon>Eukaryota</taxon>
        <taxon>Viridiplantae</taxon>
        <taxon>Streptophyta</taxon>
        <taxon>Embryophyta</taxon>
        <taxon>Tracheophyta</taxon>
        <taxon>Spermatophyta</taxon>
        <taxon>Magnoliopsida</taxon>
        <taxon>eudicotyledons</taxon>
        <taxon>Gunneridae</taxon>
        <taxon>Pentapetalae</taxon>
        <taxon>rosids</taxon>
        <taxon>malvids</taxon>
        <taxon>Brassicales</taxon>
        <taxon>Brassicaceae</taxon>
        <taxon>Brassiceae</taxon>
        <taxon>Raphanus</taxon>
    </lineage>
</organism>
<reference evidence="6" key="1">
    <citation type="journal article" date="2019" name="Database">
        <title>The radish genome database (RadishGD): an integrated information resource for radish genomics.</title>
        <authorList>
            <person name="Yu H.J."/>
            <person name="Baek S."/>
            <person name="Lee Y.J."/>
            <person name="Cho A."/>
            <person name="Mun J.H."/>
        </authorList>
    </citation>
    <scope>NUCLEOTIDE SEQUENCE [LARGE SCALE GENOMIC DNA]</scope>
    <source>
        <strain evidence="6">cv. WK10039</strain>
    </source>
</reference>
<name>A0A6J0JLL2_RAPSA</name>
<dbReference type="Gene3D" id="1.25.40.10">
    <property type="entry name" value="Tetratricopeptide repeat domain"/>
    <property type="match status" value="1"/>
</dbReference>
<sequence>MSHSRSLSLEPAITGRFRDSLSLQRHDDDDVINKPDFRELDLGSPVSTLMPRVSSSSASSAAATPTSSSGSSGSASGKPSVTCKKSHSGEISGVPGSAMPAVKNLKPGHRRSSSTGKPLIFSGSSFYSASGGSGATSAVSPSPAVLPAGNICPSGRILKTGMAARTSSRTETLCTGSGNYGHGNVVRSAGVGGGTAGNLNHSGESSEEVKRLGNDMYRRGNFSEALSLYDRAISLSPENAAYRSNRAAALTALKRLGEAVKECLEAVRLDPSYSRAHQRLASLYLRLGEAENARRHLCFSGQCPDQTDLQRLQTLEKHLRRCWEARKIGDWRTVIKETDAAIAKGADSSPQLVACKAEALLRLNQIEDSDFCISSVPRNDHYHTQPQAKLFGMVAEAYVLSIQSQVDMALGRFENGVVKAERAAVLDQTNPELVSVLNNVKMVVKARTRGNELFSTGRYSEASVAYGDGLEHDGSNSVLYCNRAACWYKLGLWEKSVEDCNQALKIHPSYIKALLRRAASYGKFGRWEDAVRDYEFVRRELPGDGEVAESLERAKTAVMNRSQESKSLGGYNNQVEAVSTLDKFKNVVSLPGVSVFHFKSSSNRQCEEISPFINTLCLRYPLVHFFMVDVEESLALAKAESIRKVPTFKMYKNGDKVKEMICPSHQFLEDSIKQIIL</sequence>
<dbReference type="GeneID" id="108808928"/>
<dbReference type="SMART" id="SM00028">
    <property type="entry name" value="TPR"/>
    <property type="match status" value="5"/>
</dbReference>
<dbReference type="InterPro" id="IPR011990">
    <property type="entry name" value="TPR-like_helical_dom_sf"/>
</dbReference>
<dbReference type="CDD" id="cd02947">
    <property type="entry name" value="TRX_family"/>
    <property type="match status" value="1"/>
</dbReference>
<evidence type="ECO:0000256" key="3">
    <source>
        <dbReference type="PROSITE-ProRule" id="PRU00339"/>
    </source>
</evidence>
<dbReference type="KEGG" id="rsz:108808928"/>
<dbReference type="InterPro" id="IPR044534">
    <property type="entry name" value="TTL1-4"/>
</dbReference>
<protein>
    <submittedName>
        <fullName evidence="7 8">Inactive TPR repeat-containing thioredoxin TTL3</fullName>
    </submittedName>
</protein>
<evidence type="ECO:0000256" key="1">
    <source>
        <dbReference type="ARBA" id="ARBA00022737"/>
    </source>
</evidence>
<keyword evidence="1" id="KW-0677">Repeat</keyword>
<dbReference type="PROSITE" id="PS50005">
    <property type="entry name" value="TPR"/>
    <property type="match status" value="1"/>
</dbReference>
<dbReference type="InterPro" id="IPR036249">
    <property type="entry name" value="Thioredoxin-like_sf"/>
</dbReference>
<dbReference type="OrthoDB" id="2121326at2759"/>
<dbReference type="InterPro" id="IPR013766">
    <property type="entry name" value="Thioredoxin_domain"/>
</dbReference>
<dbReference type="Proteomes" id="UP000504610">
    <property type="component" value="Chromosome 6"/>
</dbReference>
<dbReference type="InterPro" id="IPR019734">
    <property type="entry name" value="TPR_rpt"/>
</dbReference>
<feature type="repeat" description="TPR" evidence="3">
    <location>
        <begin position="206"/>
        <end position="239"/>
    </location>
</feature>
<evidence type="ECO:0000259" key="5">
    <source>
        <dbReference type="Pfam" id="PF00085"/>
    </source>
</evidence>
<dbReference type="PANTHER" id="PTHR46050:SF12">
    <property type="entry name" value="THIOREDOXIN DOMAIN-CONTAINING PROTEIN"/>
    <property type="match status" value="1"/>
</dbReference>
<dbReference type="SUPFAM" id="SSF52833">
    <property type="entry name" value="Thioredoxin-like"/>
    <property type="match status" value="1"/>
</dbReference>
<evidence type="ECO:0000313" key="8">
    <source>
        <dbReference type="RefSeq" id="XP_018436537.2"/>
    </source>
</evidence>
<dbReference type="FunFam" id="3.40.30.10:FF:000211">
    <property type="entry name" value="TPR repeat-containing thioredoxin TTL4"/>
    <property type="match status" value="1"/>
</dbReference>
<feature type="region of interest" description="Disordered" evidence="4">
    <location>
        <begin position="1"/>
        <end position="117"/>
    </location>
</feature>